<dbReference type="InterPro" id="IPR052203">
    <property type="entry name" value="GHMP_Kinase-Related"/>
</dbReference>
<dbReference type="PANTHER" id="PTHR32463:SF0">
    <property type="entry name" value="L-FUCOSE KINASE"/>
    <property type="match status" value="1"/>
</dbReference>
<proteinExistence type="predicted"/>
<keyword evidence="3" id="KW-0418">Kinase</keyword>
<evidence type="ECO:0000313" key="5">
    <source>
        <dbReference type="Proteomes" id="UP001597641"/>
    </source>
</evidence>
<comment type="caution">
    <text evidence="4">The sequence shown here is derived from an EMBL/GenBank/DDBJ whole genome shotgun (WGS) entry which is preliminary data.</text>
</comment>
<dbReference type="Pfam" id="PF01704">
    <property type="entry name" value="UDPGP"/>
    <property type="match status" value="2"/>
</dbReference>
<protein>
    <submittedName>
        <fullName evidence="4">UTP--glucose-1-phosphate uridylyltransferase</fullName>
        <ecNumber evidence="4">2.7.7.9</ecNumber>
    </submittedName>
</protein>
<reference evidence="5" key="1">
    <citation type="journal article" date="2019" name="Int. J. Syst. Evol. Microbiol.">
        <title>The Global Catalogue of Microorganisms (GCM) 10K type strain sequencing project: providing services to taxonomists for standard genome sequencing and annotation.</title>
        <authorList>
            <consortium name="The Broad Institute Genomics Platform"/>
            <consortium name="The Broad Institute Genome Sequencing Center for Infectious Disease"/>
            <person name="Wu L."/>
            <person name="Ma J."/>
        </authorList>
    </citation>
    <scope>NUCLEOTIDE SEQUENCE [LARGE SCALE GENOMIC DNA]</scope>
    <source>
        <strain evidence="5">KCTC 23984</strain>
    </source>
</reference>
<keyword evidence="1 4" id="KW-0808">Transferase</keyword>
<dbReference type="EMBL" id="JBHUOX010000006">
    <property type="protein sequence ID" value="MFD3000661.1"/>
    <property type="molecule type" value="Genomic_DNA"/>
</dbReference>
<dbReference type="RefSeq" id="WP_377483906.1">
    <property type="nucleotide sequence ID" value="NZ_JBHUOX010000006.1"/>
</dbReference>
<evidence type="ECO:0000256" key="2">
    <source>
        <dbReference type="ARBA" id="ARBA00022695"/>
    </source>
</evidence>
<dbReference type="Gene3D" id="3.30.230.120">
    <property type="match status" value="1"/>
</dbReference>
<keyword evidence="2 4" id="KW-0548">Nucleotidyltransferase</keyword>
<evidence type="ECO:0000313" key="4">
    <source>
        <dbReference type="EMBL" id="MFD3000661.1"/>
    </source>
</evidence>
<dbReference type="GO" id="GO:0003983">
    <property type="term" value="F:UTP:glucose-1-phosphate uridylyltransferase activity"/>
    <property type="evidence" value="ECO:0007669"/>
    <property type="project" value="UniProtKB-EC"/>
</dbReference>
<dbReference type="SUPFAM" id="SSF53448">
    <property type="entry name" value="Nucleotide-diphospho-sugar transferases"/>
    <property type="match status" value="1"/>
</dbReference>
<dbReference type="PANTHER" id="PTHR32463">
    <property type="entry name" value="L-FUCOSE KINASE"/>
    <property type="match status" value="1"/>
</dbReference>
<name>A0ABW6BSZ9_9BACT</name>
<dbReference type="Proteomes" id="UP001597641">
    <property type="component" value="Unassembled WGS sequence"/>
</dbReference>
<sequence length="1113" mass="125036">MNIFIQTITSSDAAVRNRSFFEISKKLSARELLAVLRELDVFRKTTPNLYEKVRAILFLYAGFRFFLMQAKETPAVGKISYAGFEDLLGRRFEHAIGTFLHELDKHGPNASLFSALADAYHQLSFQILADQVRKSVRSSKGNQWMFRVGHQEEHPVRIHPKLLERQDNSLFYPILHEHTSVRMDLTHSGWSDIFFLGMDYPEGARVINVSINLGVFGRDKDIRPPLHSYVRVIQEPVLRLTSIDLNTTKDIHDLADLFNFGNDYLSLVKAGVIASGLIPPSFEGTNQSLPEILARIVSPGMGIELVTKVNDIPKGSRFAVSTNLLGSIISLLMRATGQTQKLEGGLEESERRLVASRAILGEWIGGSGGGWQDSGGVWPGIKAIQGTFAQEGDPEHGISRGTLLPRHRVLQGEEVHPEIADKIMNSLVLMHGGMASNVGPILEMVTEKYLLRGEKEWAARQQTNQIFDNILGAIREGDIQKLGANTARNWEQPIKTIIPWASTYFTEQIIAKAQKAFGEDYYGFLMLGGMSGGGMGMFVNPEKHEEYKTGVLDILRQTKHELSDSLPFAMEPVVYNWSINDEGTWATLHEGNEALMPEQYYAIHVSELVRKDPATVSYIRRAEMDLFTTYCEKNNLAYPLLRTIISNLFKVSDPSSQGNRSLENEKADRIKKENGFDYIQHEDIREELQKGRIGLSRNRLAAETSIEDVRPEDIVHLEELIATERTGEEAIRAGKVAVMSLAAGVGSRWTKGAGVIKALNPFVEIEGEHRSFLEIHMAKTHKVAEKYGVKIPHIVATSYLTQAPIRKKLEKTQIFGYDGSIYLSEGRSIGQRFVPMERDLRFMWEEMPQETLDENKQKVRDAVRQSMINWAKAKGEGTDYTDNIAAQRFSPLGHWYEVSNLLRNGTLAQLLQEQPQLQTIMLHNIDTLGADVNPAALGYHLESGNALTFEVVPRRIEDRGGGLALVNGYIRLLEGLAQPREEDELNLSYYNSMTTWIQIDPLLKLFGLTRADLQKGDESQLAKAVRSVAQRIPTYVTIKDVKYRWGHGQEDIYPVAQIEKLWSDMSALADVKCGYIAVPRYRGQQMKDPAQLDSWVTDGSKAYVASLGTFASE</sequence>
<dbReference type="EC" id="2.7.7.9" evidence="4"/>
<dbReference type="Gene3D" id="3.90.550.10">
    <property type="entry name" value="Spore Coat Polysaccharide Biosynthesis Protein SpsA, Chain A"/>
    <property type="match status" value="1"/>
</dbReference>
<organism evidence="4 5">
    <name type="scientific">Pontibacter toksunensis</name>
    <dbReference type="NCBI Taxonomy" id="1332631"/>
    <lineage>
        <taxon>Bacteria</taxon>
        <taxon>Pseudomonadati</taxon>
        <taxon>Bacteroidota</taxon>
        <taxon>Cytophagia</taxon>
        <taxon>Cytophagales</taxon>
        <taxon>Hymenobacteraceae</taxon>
        <taxon>Pontibacter</taxon>
    </lineage>
</organism>
<accession>A0ABW6BSZ9</accession>
<evidence type="ECO:0000256" key="3">
    <source>
        <dbReference type="ARBA" id="ARBA00022777"/>
    </source>
</evidence>
<evidence type="ECO:0000256" key="1">
    <source>
        <dbReference type="ARBA" id="ARBA00022679"/>
    </source>
</evidence>
<gene>
    <name evidence="4" type="ORF">ACFS7Z_09845</name>
</gene>
<keyword evidence="5" id="KW-1185">Reference proteome</keyword>
<dbReference type="InterPro" id="IPR002618">
    <property type="entry name" value="UDPGP_fam"/>
</dbReference>
<dbReference type="InterPro" id="IPR029044">
    <property type="entry name" value="Nucleotide-diphossugar_trans"/>
</dbReference>